<evidence type="ECO:0000313" key="8">
    <source>
        <dbReference type="Proteomes" id="UP001157161"/>
    </source>
</evidence>
<dbReference type="EMBL" id="BSUM01000001">
    <property type="protein sequence ID" value="GMA30484.1"/>
    <property type="molecule type" value="Genomic_DNA"/>
</dbReference>
<evidence type="ECO:0000256" key="4">
    <source>
        <dbReference type="ARBA" id="ARBA00023163"/>
    </source>
</evidence>
<evidence type="ECO:0000256" key="5">
    <source>
        <dbReference type="SAM" id="MobiDB-lite"/>
    </source>
</evidence>
<dbReference type="PANTHER" id="PTHR30126:SF39">
    <property type="entry name" value="HTH-TYPE TRANSCRIPTIONAL REGULATOR CYSL"/>
    <property type="match status" value="1"/>
</dbReference>
<dbReference type="AlphaFoldDB" id="A0AA37ULZ8"/>
<dbReference type="InterPro" id="IPR036390">
    <property type="entry name" value="WH_DNA-bd_sf"/>
</dbReference>
<keyword evidence="8" id="KW-1185">Reference proteome</keyword>
<evidence type="ECO:0000259" key="6">
    <source>
        <dbReference type="PROSITE" id="PS50931"/>
    </source>
</evidence>
<reference evidence="7" key="2">
    <citation type="submission" date="2023-02" db="EMBL/GenBank/DDBJ databases">
        <authorList>
            <person name="Sun Q."/>
            <person name="Mori K."/>
        </authorList>
    </citation>
    <scope>NUCLEOTIDE SEQUENCE</scope>
    <source>
        <strain evidence="7">NBRC 112290</strain>
    </source>
</reference>
<feature type="region of interest" description="Disordered" evidence="5">
    <location>
        <begin position="1"/>
        <end position="47"/>
    </location>
</feature>
<dbReference type="PROSITE" id="PS50931">
    <property type="entry name" value="HTH_LYSR"/>
    <property type="match status" value="1"/>
</dbReference>
<feature type="compositionally biased region" description="Basic and acidic residues" evidence="5">
    <location>
        <begin position="1"/>
        <end position="12"/>
    </location>
</feature>
<protein>
    <submittedName>
        <fullName evidence="7">Transcriptional regulator</fullName>
    </submittedName>
</protein>
<dbReference type="GO" id="GO:0003700">
    <property type="term" value="F:DNA-binding transcription factor activity"/>
    <property type="evidence" value="ECO:0007669"/>
    <property type="project" value="InterPro"/>
</dbReference>
<name>A0AA37ULZ8_9MICO</name>
<comment type="similarity">
    <text evidence="1">Belongs to the LysR transcriptional regulatory family.</text>
</comment>
<evidence type="ECO:0000256" key="2">
    <source>
        <dbReference type="ARBA" id="ARBA00023015"/>
    </source>
</evidence>
<dbReference type="SUPFAM" id="SSF53850">
    <property type="entry name" value="Periplasmic binding protein-like II"/>
    <property type="match status" value="1"/>
</dbReference>
<proteinExistence type="inferred from homology"/>
<keyword evidence="4" id="KW-0804">Transcription</keyword>
<keyword evidence="2" id="KW-0805">Transcription regulation</keyword>
<dbReference type="Pfam" id="PF00126">
    <property type="entry name" value="HTH_1"/>
    <property type="match status" value="1"/>
</dbReference>
<dbReference type="PANTHER" id="PTHR30126">
    <property type="entry name" value="HTH-TYPE TRANSCRIPTIONAL REGULATOR"/>
    <property type="match status" value="1"/>
</dbReference>
<evidence type="ECO:0000256" key="3">
    <source>
        <dbReference type="ARBA" id="ARBA00023125"/>
    </source>
</evidence>
<reference evidence="7" key="1">
    <citation type="journal article" date="2014" name="Int. J. Syst. Evol. Microbiol.">
        <title>Complete genome sequence of Corynebacterium casei LMG S-19264T (=DSM 44701T), isolated from a smear-ripened cheese.</title>
        <authorList>
            <consortium name="US DOE Joint Genome Institute (JGI-PGF)"/>
            <person name="Walter F."/>
            <person name="Albersmeier A."/>
            <person name="Kalinowski J."/>
            <person name="Ruckert C."/>
        </authorList>
    </citation>
    <scope>NUCLEOTIDE SEQUENCE</scope>
    <source>
        <strain evidence="7">NBRC 112290</strain>
    </source>
</reference>
<keyword evidence="3" id="KW-0238">DNA-binding</keyword>
<sequence>MRRSLELAEQPRLRSLRRAGSHGGRGGRDGGHDSIVGAADPRRHGSSPVGAQWLFVTSRRLTDRVLDLDTLEVLDRVAATGSLTRAASELGITQQAVSARVRAAERAVGQPLVDRSVTGSVPTEAGRLVLGLAGPLLEASRRLDAGVAALRRPTGSLVVAASQTVAELLLPGWLLEFRRREPGVGVRLVAGNSAAVLDLVRSGSADLGFTETTDAASDLSCVVVAEDEMAVVVAPGHPWAESAGIGAAELAGTPLLVREEGSGTRATVEAWLARSGRILAEPAAVLETTGIIRASAAAGIAPAVMSIRTVTSDLASGALLRVPLGGPPLVRPLRAVWAGRAVAAASRFLDVARERP</sequence>
<dbReference type="Gene3D" id="1.10.10.10">
    <property type="entry name" value="Winged helix-like DNA-binding domain superfamily/Winged helix DNA-binding domain"/>
    <property type="match status" value="1"/>
</dbReference>
<dbReference type="Proteomes" id="UP001157161">
    <property type="component" value="Unassembled WGS sequence"/>
</dbReference>
<feature type="domain" description="HTH lysR-type" evidence="6">
    <location>
        <begin position="66"/>
        <end position="123"/>
    </location>
</feature>
<gene>
    <name evidence="7" type="ORF">GCM10025875_04760</name>
</gene>
<comment type="caution">
    <text evidence="7">The sequence shown here is derived from an EMBL/GenBank/DDBJ whole genome shotgun (WGS) entry which is preliminary data.</text>
</comment>
<evidence type="ECO:0000313" key="7">
    <source>
        <dbReference type="EMBL" id="GMA30484.1"/>
    </source>
</evidence>
<dbReference type="SUPFAM" id="SSF46785">
    <property type="entry name" value="Winged helix' DNA-binding domain"/>
    <property type="match status" value="1"/>
</dbReference>
<evidence type="ECO:0000256" key="1">
    <source>
        <dbReference type="ARBA" id="ARBA00009437"/>
    </source>
</evidence>
<dbReference type="GO" id="GO:0000976">
    <property type="term" value="F:transcription cis-regulatory region binding"/>
    <property type="evidence" value="ECO:0007669"/>
    <property type="project" value="TreeGrafter"/>
</dbReference>
<dbReference type="InterPro" id="IPR005119">
    <property type="entry name" value="LysR_subst-bd"/>
</dbReference>
<organism evidence="7 8">
    <name type="scientific">Litorihabitans aurantiacus</name>
    <dbReference type="NCBI Taxonomy" id="1930061"/>
    <lineage>
        <taxon>Bacteria</taxon>
        <taxon>Bacillati</taxon>
        <taxon>Actinomycetota</taxon>
        <taxon>Actinomycetes</taxon>
        <taxon>Micrococcales</taxon>
        <taxon>Beutenbergiaceae</taxon>
        <taxon>Litorihabitans</taxon>
    </lineage>
</organism>
<dbReference type="InterPro" id="IPR036388">
    <property type="entry name" value="WH-like_DNA-bd_sf"/>
</dbReference>
<dbReference type="Pfam" id="PF03466">
    <property type="entry name" value="LysR_substrate"/>
    <property type="match status" value="1"/>
</dbReference>
<dbReference type="Gene3D" id="3.40.190.10">
    <property type="entry name" value="Periplasmic binding protein-like II"/>
    <property type="match status" value="2"/>
</dbReference>
<accession>A0AA37ULZ8</accession>
<dbReference type="InterPro" id="IPR000847">
    <property type="entry name" value="LysR_HTH_N"/>
</dbReference>